<accession>A0A2Z2HU34</accession>
<name>A0A2Z2HU34_9EURY</name>
<keyword evidence="3" id="KW-1185">Reference proteome</keyword>
<dbReference type="AlphaFoldDB" id="A0A2Z2HU34"/>
<dbReference type="RefSeq" id="WP_086887353.1">
    <property type="nucleotide sequence ID" value="NZ_CP019893.1"/>
</dbReference>
<evidence type="ECO:0000313" key="2">
    <source>
        <dbReference type="EMBL" id="ARS88967.1"/>
    </source>
</evidence>
<dbReference type="OrthoDB" id="62189at2157"/>
<proteinExistence type="predicted"/>
<dbReference type="PANTHER" id="PTHR42200:SF2">
    <property type="entry name" value="ARCHAEAL FLAGELLA-RELATED PROTEIN F"/>
    <property type="match status" value="1"/>
</dbReference>
<sequence>MGFSTSGAVLVILIGVLVALSLMFPALFNVSAATGEAFSSQQEQLRDTHNFEITIDEFVYHNDSDRTYVNATNTGAGSLSVTDTDVLVNGEYYPTNASDEETVVIDGDSERFDSDVWTPGSSLSIEIDSESIDAYDSSEYDDEDDVDDRVQLTSERGISTAASLEFEAGNGEGSGE</sequence>
<protein>
    <recommendedName>
        <fullName evidence="4">Flagellin</fullName>
    </recommendedName>
</protein>
<dbReference type="Proteomes" id="UP000250088">
    <property type="component" value="Chromosome"/>
</dbReference>
<dbReference type="PANTHER" id="PTHR42200">
    <property type="entry name" value="ARCHAEAL FLAGELLA-RELATED PROTEIN F-RELATED"/>
    <property type="match status" value="1"/>
</dbReference>
<reference evidence="3" key="1">
    <citation type="submission" date="2017-02" db="EMBL/GenBank/DDBJ databases">
        <title>Natronthermophilus aegyptiacus gen. nov.,sp. nov., an aerobic, extremely halophilic alkalithermophilic archaeon isolated from the athalassohaline Wadi An Natrun, Egypt.</title>
        <authorList>
            <person name="Zhao B."/>
        </authorList>
    </citation>
    <scope>NUCLEOTIDE SEQUENCE [LARGE SCALE GENOMIC DNA]</scope>
    <source>
        <strain evidence="3">JW/NM-HA 15</strain>
    </source>
</reference>
<evidence type="ECO:0008006" key="4">
    <source>
        <dbReference type="Google" id="ProtNLM"/>
    </source>
</evidence>
<evidence type="ECO:0000256" key="1">
    <source>
        <dbReference type="SAM" id="MobiDB-lite"/>
    </source>
</evidence>
<dbReference type="KEGG" id="naj:B1756_03820"/>
<dbReference type="GeneID" id="32893177"/>
<dbReference type="InterPro" id="IPR002774">
    <property type="entry name" value="Flagellin_arc-type"/>
</dbReference>
<dbReference type="EMBL" id="CP019893">
    <property type="protein sequence ID" value="ARS88967.1"/>
    <property type="molecule type" value="Genomic_DNA"/>
</dbReference>
<dbReference type="GO" id="GO:0005198">
    <property type="term" value="F:structural molecule activity"/>
    <property type="evidence" value="ECO:0007669"/>
    <property type="project" value="InterPro"/>
</dbReference>
<feature type="region of interest" description="Disordered" evidence="1">
    <location>
        <begin position="156"/>
        <end position="176"/>
    </location>
</feature>
<evidence type="ECO:0000313" key="3">
    <source>
        <dbReference type="Proteomes" id="UP000250088"/>
    </source>
</evidence>
<gene>
    <name evidence="2" type="ORF">B1756_03820</name>
</gene>
<organism evidence="2 3">
    <name type="scientific">Natrarchaeobaculum aegyptiacum</name>
    <dbReference type="NCBI Taxonomy" id="745377"/>
    <lineage>
        <taxon>Archaea</taxon>
        <taxon>Methanobacteriati</taxon>
        <taxon>Methanobacteriota</taxon>
        <taxon>Stenosarchaea group</taxon>
        <taxon>Halobacteria</taxon>
        <taxon>Halobacteriales</taxon>
        <taxon>Natrialbaceae</taxon>
        <taxon>Natrarchaeobaculum</taxon>
    </lineage>
</organism>
<dbReference type="GO" id="GO:0097588">
    <property type="term" value="P:archaeal or bacterial-type flagellum-dependent cell motility"/>
    <property type="evidence" value="ECO:0007669"/>
    <property type="project" value="InterPro"/>
</dbReference>